<gene>
    <name evidence="1" type="ORF">HPB50_009659</name>
</gene>
<evidence type="ECO:0000313" key="1">
    <source>
        <dbReference type="EMBL" id="KAH6930115.1"/>
    </source>
</evidence>
<proteinExistence type="predicted"/>
<reference evidence="1" key="1">
    <citation type="submission" date="2020-05" db="EMBL/GenBank/DDBJ databases">
        <title>Large-scale comparative analyses of tick genomes elucidate their genetic diversity and vector capacities.</title>
        <authorList>
            <person name="Jia N."/>
            <person name="Wang J."/>
            <person name="Shi W."/>
            <person name="Du L."/>
            <person name="Sun Y."/>
            <person name="Zhan W."/>
            <person name="Jiang J."/>
            <person name="Wang Q."/>
            <person name="Zhang B."/>
            <person name="Ji P."/>
            <person name="Sakyi L.B."/>
            <person name="Cui X."/>
            <person name="Yuan T."/>
            <person name="Jiang B."/>
            <person name="Yang W."/>
            <person name="Lam T.T.-Y."/>
            <person name="Chang Q."/>
            <person name="Ding S."/>
            <person name="Wang X."/>
            <person name="Zhu J."/>
            <person name="Ruan X."/>
            <person name="Zhao L."/>
            <person name="Wei J."/>
            <person name="Que T."/>
            <person name="Du C."/>
            <person name="Cheng J."/>
            <person name="Dai P."/>
            <person name="Han X."/>
            <person name="Huang E."/>
            <person name="Gao Y."/>
            <person name="Liu J."/>
            <person name="Shao H."/>
            <person name="Ye R."/>
            <person name="Li L."/>
            <person name="Wei W."/>
            <person name="Wang X."/>
            <person name="Wang C."/>
            <person name="Yang T."/>
            <person name="Huo Q."/>
            <person name="Li W."/>
            <person name="Guo W."/>
            <person name="Chen H."/>
            <person name="Zhou L."/>
            <person name="Ni X."/>
            <person name="Tian J."/>
            <person name="Zhou Y."/>
            <person name="Sheng Y."/>
            <person name="Liu T."/>
            <person name="Pan Y."/>
            <person name="Xia L."/>
            <person name="Li J."/>
            <person name="Zhao F."/>
            <person name="Cao W."/>
        </authorList>
    </citation>
    <scope>NUCLEOTIDE SEQUENCE</scope>
    <source>
        <strain evidence="1">Hyas-2018</strain>
    </source>
</reference>
<keyword evidence="2" id="KW-1185">Reference proteome</keyword>
<protein>
    <submittedName>
        <fullName evidence="1">Uncharacterized protein</fullName>
    </submittedName>
</protein>
<sequence>MFRFPKDLKRRLLWKPVPNAYDMKCALKLVCVSQFLHTPANSSYENGDSEHLVDMISQGKRECRGDAEEEIDVGEILFIEALTSIECRILHHIGGFLVKRILKKTDCEQSEEP</sequence>
<evidence type="ECO:0000313" key="2">
    <source>
        <dbReference type="Proteomes" id="UP000821845"/>
    </source>
</evidence>
<accession>A0ACB7S5W2</accession>
<organism evidence="1 2">
    <name type="scientific">Hyalomma asiaticum</name>
    <name type="common">Tick</name>
    <dbReference type="NCBI Taxonomy" id="266040"/>
    <lineage>
        <taxon>Eukaryota</taxon>
        <taxon>Metazoa</taxon>
        <taxon>Ecdysozoa</taxon>
        <taxon>Arthropoda</taxon>
        <taxon>Chelicerata</taxon>
        <taxon>Arachnida</taxon>
        <taxon>Acari</taxon>
        <taxon>Parasitiformes</taxon>
        <taxon>Ixodida</taxon>
        <taxon>Ixodoidea</taxon>
        <taxon>Ixodidae</taxon>
        <taxon>Hyalomminae</taxon>
        <taxon>Hyalomma</taxon>
    </lineage>
</organism>
<name>A0ACB7S5W2_HYAAI</name>
<comment type="caution">
    <text evidence="1">The sequence shown here is derived from an EMBL/GenBank/DDBJ whole genome shotgun (WGS) entry which is preliminary data.</text>
</comment>
<dbReference type="Proteomes" id="UP000821845">
    <property type="component" value="Chromosome 5"/>
</dbReference>
<dbReference type="EMBL" id="CM023485">
    <property type="protein sequence ID" value="KAH6930115.1"/>
    <property type="molecule type" value="Genomic_DNA"/>
</dbReference>